<name>A0A6B9JI02_9CAUD</name>
<sequence length="72" mass="8462">MSQAKLKIIRNFREIKPRNSCANCKHNVIDSTNTYRTCELADGDIPWGETEYMYHFYCDSYKHENKLGLELG</sequence>
<protein>
    <submittedName>
        <fullName evidence="1">Uncharacterized protein</fullName>
    </submittedName>
</protein>
<accession>A0A6B9JI02</accession>
<keyword evidence="2" id="KW-1185">Reference proteome</keyword>
<dbReference type="Proteomes" id="UP000433471">
    <property type="component" value="Segment"/>
</dbReference>
<organism evidence="1 2">
    <name type="scientific">Vibrio phage vB_VchM_Kuja</name>
    <dbReference type="NCBI Taxonomy" id="2686437"/>
    <lineage>
        <taxon>Viruses</taxon>
        <taxon>Duplodnaviria</taxon>
        <taxon>Heunggongvirae</taxon>
        <taxon>Uroviricota</taxon>
        <taxon>Caudoviricetes</taxon>
        <taxon>Pantevenvirales</taxon>
        <taxon>Ackermannviridae</taxon>
        <taxon>Kujavirus</taxon>
        <taxon>Kujavirus kuja</taxon>
    </lineage>
</organism>
<evidence type="ECO:0000313" key="2">
    <source>
        <dbReference type="Proteomes" id="UP000433471"/>
    </source>
</evidence>
<dbReference type="EMBL" id="MN718199">
    <property type="protein sequence ID" value="QGZ16157.1"/>
    <property type="molecule type" value="Genomic_DNA"/>
</dbReference>
<evidence type="ECO:0000313" key="1">
    <source>
        <dbReference type="EMBL" id="QGZ16157.1"/>
    </source>
</evidence>
<proteinExistence type="predicted"/>
<gene>
    <name evidence="1" type="ORF">Kuja_1650</name>
</gene>
<reference evidence="1 2" key="1">
    <citation type="submission" date="2019-11" db="EMBL/GenBank/DDBJ databases">
        <title>Characterization of a novel member of the family Ackermannviridae.</title>
        <authorList>
            <person name="Maina A.N."/>
            <person name="Mwaura F.B."/>
            <person name="Jumba M."/>
        </authorList>
    </citation>
    <scope>NUCLEOTIDE SEQUENCE [LARGE SCALE GENOMIC DNA]</scope>
</reference>